<reference evidence="1" key="1">
    <citation type="submission" date="2015-11" db="EMBL/GenBank/DDBJ databases">
        <title>De novo transcriptome assembly of four potential Pierce s Disease insect vectors from Arizona vineyards.</title>
        <authorList>
            <person name="Tassone E.E."/>
        </authorList>
    </citation>
    <scope>NUCLEOTIDE SEQUENCE</scope>
</reference>
<sequence length="106" mass="12015">AISAKLLYQNAKSLAEVRKLQEAKKCVESAEKLMPANEEVAALKLKIETLILEETNRSKKLINSIISEDLNGTEDEPKHDFPAEFFDMLTSICENLKVKELKHCRV</sequence>
<proteinExistence type="predicted"/>
<dbReference type="EMBL" id="GECZ01016600">
    <property type="protein sequence ID" value="JAS53169.1"/>
    <property type="molecule type" value="Transcribed_RNA"/>
</dbReference>
<accession>A0A1B6FSP0</accession>
<evidence type="ECO:0000313" key="1">
    <source>
        <dbReference type="EMBL" id="JAS53169.1"/>
    </source>
</evidence>
<protein>
    <submittedName>
        <fullName evidence="1">Uncharacterized protein</fullName>
    </submittedName>
</protein>
<name>A0A1B6FSP0_9HEMI</name>
<dbReference type="AlphaFoldDB" id="A0A1B6FSP0"/>
<feature type="non-terminal residue" evidence="1">
    <location>
        <position position="106"/>
    </location>
</feature>
<gene>
    <name evidence="1" type="ORF">g.44596</name>
</gene>
<organism evidence="1">
    <name type="scientific">Cuerna arida</name>
    <dbReference type="NCBI Taxonomy" id="1464854"/>
    <lineage>
        <taxon>Eukaryota</taxon>
        <taxon>Metazoa</taxon>
        <taxon>Ecdysozoa</taxon>
        <taxon>Arthropoda</taxon>
        <taxon>Hexapoda</taxon>
        <taxon>Insecta</taxon>
        <taxon>Pterygota</taxon>
        <taxon>Neoptera</taxon>
        <taxon>Paraneoptera</taxon>
        <taxon>Hemiptera</taxon>
        <taxon>Auchenorrhyncha</taxon>
        <taxon>Membracoidea</taxon>
        <taxon>Cicadellidae</taxon>
        <taxon>Cicadellinae</taxon>
        <taxon>Proconiini</taxon>
        <taxon>Cuerna</taxon>
    </lineage>
</organism>
<feature type="non-terminal residue" evidence="1">
    <location>
        <position position="1"/>
    </location>
</feature>